<dbReference type="RefSeq" id="WP_272007275.1">
    <property type="nucleotide sequence ID" value="NZ_JAQNDN010000022.1"/>
</dbReference>
<comment type="caution">
    <text evidence="1">The sequence shown here is derived from an EMBL/GenBank/DDBJ whole genome shotgun (WGS) entry which is preliminary data.</text>
</comment>
<gene>
    <name evidence="1" type="ORF">POL58_38875</name>
</gene>
<proteinExistence type="predicted"/>
<sequence length="360" mass="38838">MRLALLVLAAVAPACIDLPEPNQFGAHVIVAADPGHELCGGSLAHMDEFVAALSDEFSLAPPTGDDRFTFYWLDAEQFHERTACHRESSACAYLGASYTPYAPINHELVHNVAEEFGYPRALFVEGLAVAFEGLATEVAVDAPRSPVRVHDLLGLTTGVQLIRVGGYPTAGAFTSHLIHTHGLDAYLRMYEAVGPLESERGIDTIFREEFGVSLADSIDVFEDAGVRCGQLERDAKLLECAAPELEWDGERLVHHRSLACDQDDAVGPYHDDSVVVFHTVTIPEGGNHIITVLGDDPRNKVSLQPCTICDGEGVTVERDASPRTLALAAGRHSLRLHGPADLRTSLGVRIERVEPPGAAP</sequence>
<accession>A0ABT5BHZ2</accession>
<evidence type="ECO:0000313" key="1">
    <source>
        <dbReference type="EMBL" id="MDC0673775.1"/>
    </source>
</evidence>
<dbReference type="Proteomes" id="UP001217838">
    <property type="component" value="Unassembled WGS sequence"/>
</dbReference>
<organism evidence="1 2">
    <name type="scientific">Nannocystis radixulma</name>
    <dbReference type="NCBI Taxonomy" id="2995305"/>
    <lineage>
        <taxon>Bacteria</taxon>
        <taxon>Pseudomonadati</taxon>
        <taxon>Myxococcota</taxon>
        <taxon>Polyangia</taxon>
        <taxon>Nannocystales</taxon>
        <taxon>Nannocystaceae</taxon>
        <taxon>Nannocystis</taxon>
    </lineage>
</organism>
<name>A0ABT5BHZ2_9BACT</name>
<evidence type="ECO:0008006" key="3">
    <source>
        <dbReference type="Google" id="ProtNLM"/>
    </source>
</evidence>
<keyword evidence="2" id="KW-1185">Reference proteome</keyword>
<reference evidence="1 2" key="1">
    <citation type="submission" date="2022-11" db="EMBL/GenBank/DDBJ databases">
        <title>Minimal conservation of predation-associated metabolite biosynthetic gene clusters underscores biosynthetic potential of Myxococcota including descriptions for ten novel species: Archangium lansinium sp. nov., Myxococcus landrumus sp. nov., Nannocystis bai.</title>
        <authorList>
            <person name="Ahearne A."/>
            <person name="Stevens C."/>
            <person name="Dowd S."/>
        </authorList>
    </citation>
    <scope>NUCLEOTIDE SEQUENCE [LARGE SCALE GENOMIC DNA]</scope>
    <source>
        <strain evidence="1 2">NCELM</strain>
    </source>
</reference>
<protein>
    <recommendedName>
        <fullName evidence="3">Lipoprotein</fullName>
    </recommendedName>
</protein>
<dbReference type="EMBL" id="JAQNDN010000022">
    <property type="protein sequence ID" value="MDC0673775.1"/>
    <property type="molecule type" value="Genomic_DNA"/>
</dbReference>
<evidence type="ECO:0000313" key="2">
    <source>
        <dbReference type="Proteomes" id="UP001217838"/>
    </source>
</evidence>